<accession>C2EPG3</accession>
<proteinExistence type="predicted"/>
<feature type="transmembrane region" description="Helical" evidence="1">
    <location>
        <begin position="12"/>
        <end position="31"/>
    </location>
</feature>
<dbReference type="STRING" id="525365.HMPREF0548_1559"/>
<name>C2EPG3_9LACO</name>
<feature type="transmembrane region" description="Helical" evidence="1">
    <location>
        <begin position="107"/>
        <end position="125"/>
    </location>
</feature>
<comment type="caution">
    <text evidence="2">The sequence shown here is derived from an EMBL/GenBank/DDBJ whole genome shotgun (WGS) entry which is preliminary data.</text>
</comment>
<organism evidence="2 3">
    <name type="scientific">Lactobacillus ultunensis DSM 16047</name>
    <dbReference type="NCBI Taxonomy" id="525365"/>
    <lineage>
        <taxon>Bacteria</taxon>
        <taxon>Bacillati</taxon>
        <taxon>Bacillota</taxon>
        <taxon>Bacilli</taxon>
        <taxon>Lactobacillales</taxon>
        <taxon>Lactobacillaceae</taxon>
        <taxon>Lactobacillus</taxon>
    </lineage>
</organism>
<evidence type="ECO:0000256" key="1">
    <source>
        <dbReference type="SAM" id="Phobius"/>
    </source>
</evidence>
<protein>
    <submittedName>
        <fullName evidence="2">Uncharacterized protein</fullName>
    </submittedName>
</protein>
<keyword evidence="1" id="KW-0472">Membrane</keyword>
<dbReference type="RefSeq" id="WP_007126054.1">
    <property type="nucleotide sequence ID" value="NZ_AZFO01000006.1"/>
</dbReference>
<evidence type="ECO:0000313" key="2">
    <source>
        <dbReference type="EMBL" id="EEJ71539.1"/>
    </source>
</evidence>
<keyword evidence="1" id="KW-1133">Transmembrane helix</keyword>
<sequence>MNRRNFVLNDNIIIANSWILTGIVVIFFFLMQSDHSANDLLSFNGIVFLIALVLPLVNALLVTFDSKVRSFYLKEMKNSFGICQFLYLIATIGILNDYNSSASVVKTLLGIAAWLVLGIVVYIFGKKQEQKKAGN</sequence>
<dbReference type="AlphaFoldDB" id="C2EPG3"/>
<dbReference type="HOGENOM" id="CLU_1883157_0_0_9"/>
<dbReference type="PATRIC" id="fig|525365.8.peg.1880"/>
<feature type="transmembrane region" description="Helical" evidence="1">
    <location>
        <begin position="76"/>
        <end position="95"/>
    </location>
</feature>
<dbReference type="EMBL" id="ACGU01000070">
    <property type="protein sequence ID" value="EEJ71539.1"/>
    <property type="molecule type" value="Genomic_DNA"/>
</dbReference>
<keyword evidence="3" id="KW-1185">Reference proteome</keyword>
<feature type="transmembrane region" description="Helical" evidence="1">
    <location>
        <begin position="43"/>
        <end position="64"/>
    </location>
</feature>
<dbReference type="Proteomes" id="UP000005583">
    <property type="component" value="Unassembled WGS sequence"/>
</dbReference>
<evidence type="ECO:0000313" key="3">
    <source>
        <dbReference type="Proteomes" id="UP000005583"/>
    </source>
</evidence>
<gene>
    <name evidence="2" type="ORF">HMPREF0548_1559</name>
</gene>
<keyword evidence="1" id="KW-0812">Transmembrane</keyword>
<reference evidence="2 3" key="1">
    <citation type="submission" date="2009-01" db="EMBL/GenBank/DDBJ databases">
        <authorList>
            <person name="Qin X."/>
            <person name="Bachman B."/>
            <person name="Battles P."/>
            <person name="Bell A."/>
            <person name="Bess C."/>
            <person name="Bickham C."/>
            <person name="Chaboub L."/>
            <person name="Chen D."/>
            <person name="Coyle M."/>
            <person name="Deiros D.R."/>
            <person name="Dinh H."/>
            <person name="Forbes L."/>
            <person name="Fowler G."/>
            <person name="Francisco L."/>
            <person name="Fu Q."/>
            <person name="Gubbala S."/>
            <person name="Hale W."/>
            <person name="Han Y."/>
            <person name="Hemphill L."/>
            <person name="Highlander S.K."/>
            <person name="Hirani K."/>
            <person name="Hogues M."/>
            <person name="Jackson L."/>
            <person name="Jakkamsetti A."/>
            <person name="Javaid M."/>
            <person name="Jiang H."/>
            <person name="Korchina V."/>
            <person name="Kovar C."/>
            <person name="Lara F."/>
            <person name="Lee S."/>
            <person name="Mata R."/>
            <person name="Mathew T."/>
            <person name="Moen C."/>
            <person name="Morales K."/>
            <person name="Munidasa M."/>
            <person name="Nazareth L."/>
            <person name="Ngo R."/>
            <person name="Nguyen L."/>
            <person name="Okwuonu G."/>
            <person name="Ongeri F."/>
            <person name="Patil S."/>
            <person name="Petrosino J."/>
            <person name="Pham C."/>
            <person name="Pham P."/>
            <person name="Pu L.-L."/>
            <person name="Puazo M."/>
            <person name="Raj R."/>
            <person name="Reid J."/>
            <person name="Rouhana J."/>
            <person name="Saada N."/>
            <person name="Shang Y."/>
            <person name="Simmons D."/>
            <person name="Thornton R."/>
            <person name="Warren J."/>
            <person name="Weissenberger G."/>
            <person name="Zhang J."/>
            <person name="Zhang L."/>
            <person name="Zhou C."/>
            <person name="Zhu D."/>
            <person name="Muzny D."/>
            <person name="Worley K."/>
            <person name="Gibbs R."/>
        </authorList>
    </citation>
    <scope>NUCLEOTIDE SEQUENCE [LARGE SCALE GENOMIC DNA]</scope>
    <source>
        <strain evidence="2 3">DSM 16047</strain>
    </source>
</reference>